<evidence type="ECO:0000313" key="3">
    <source>
        <dbReference type="EMBL" id="KSV58599.1"/>
    </source>
</evidence>
<dbReference type="InterPro" id="IPR000253">
    <property type="entry name" value="FHA_dom"/>
</dbReference>
<dbReference type="OrthoDB" id="2473431at2"/>
<accession>A0A0V8QDI1</accession>
<sequence length="190" mass="21690">MKKNRWIKITADIVILVCSIILWGLIYFGFHAFRQFIFNFYLLAFVLVLSLADFVYQIYSPQIQENARGEKGASGLRAHEINRLILLNEQDKPIKSWDMAGRVSLVIGRAGKEEDVDVDLEDCAFSGFIDFQHAALNFCIEQWYVEDLGSKNGVRIQKADDGECYKVMGRPCRVEAGDILYIANTRLLLS</sequence>
<reference evidence="3 4" key="1">
    <citation type="submission" date="2015-11" db="EMBL/GenBank/DDBJ databases">
        <title>Butyribacter intestini gen. nov., sp. nov., a butyric acid-producing bacterium of the family Lachnospiraceae isolated from the human faeces.</title>
        <authorList>
            <person name="Zou Y."/>
            <person name="Xue W."/>
            <person name="Luo G."/>
            <person name="Lv M."/>
        </authorList>
    </citation>
    <scope>NUCLEOTIDE SEQUENCE [LARGE SCALE GENOMIC DNA]</scope>
    <source>
        <strain evidence="3 4">ACET-33324</strain>
    </source>
</reference>
<keyword evidence="4" id="KW-1185">Reference proteome</keyword>
<keyword evidence="1" id="KW-0472">Membrane</keyword>
<dbReference type="Gene3D" id="2.60.200.20">
    <property type="match status" value="1"/>
</dbReference>
<organism evidence="3 4">
    <name type="scientific">Acetivibrio ethanolgignens</name>
    <dbReference type="NCBI Taxonomy" id="290052"/>
    <lineage>
        <taxon>Bacteria</taxon>
        <taxon>Bacillati</taxon>
        <taxon>Bacillota</taxon>
        <taxon>Clostridia</taxon>
        <taxon>Eubacteriales</taxon>
        <taxon>Oscillospiraceae</taxon>
        <taxon>Acetivibrio</taxon>
    </lineage>
</organism>
<keyword evidence="1" id="KW-0812">Transmembrane</keyword>
<dbReference type="InterPro" id="IPR008984">
    <property type="entry name" value="SMAD_FHA_dom_sf"/>
</dbReference>
<dbReference type="STRING" id="290052.ASU35_12095"/>
<gene>
    <name evidence="3" type="ORF">ASU35_12095</name>
</gene>
<dbReference type="AlphaFoldDB" id="A0A0V8QDI1"/>
<dbReference type="EMBL" id="LNAM01000165">
    <property type="protein sequence ID" value="KSV58599.1"/>
    <property type="molecule type" value="Genomic_DNA"/>
</dbReference>
<dbReference type="RefSeq" id="WP_058353162.1">
    <property type="nucleotide sequence ID" value="NZ_CABMMD010000165.1"/>
</dbReference>
<keyword evidence="1" id="KW-1133">Transmembrane helix</keyword>
<comment type="caution">
    <text evidence="3">The sequence shown here is derived from an EMBL/GenBank/DDBJ whole genome shotgun (WGS) entry which is preliminary data.</text>
</comment>
<name>A0A0V8QDI1_9FIRM</name>
<dbReference type="PROSITE" id="PS50006">
    <property type="entry name" value="FHA_DOMAIN"/>
    <property type="match status" value="1"/>
</dbReference>
<dbReference type="Proteomes" id="UP000054874">
    <property type="component" value="Unassembled WGS sequence"/>
</dbReference>
<feature type="domain" description="FHA" evidence="2">
    <location>
        <begin position="105"/>
        <end position="157"/>
    </location>
</feature>
<dbReference type="SUPFAM" id="SSF49879">
    <property type="entry name" value="SMAD/FHA domain"/>
    <property type="match status" value="1"/>
</dbReference>
<feature type="transmembrane region" description="Helical" evidence="1">
    <location>
        <begin position="12"/>
        <end position="30"/>
    </location>
</feature>
<evidence type="ECO:0000313" key="4">
    <source>
        <dbReference type="Proteomes" id="UP000054874"/>
    </source>
</evidence>
<evidence type="ECO:0000259" key="2">
    <source>
        <dbReference type="PROSITE" id="PS50006"/>
    </source>
</evidence>
<dbReference type="Pfam" id="PF00498">
    <property type="entry name" value="FHA"/>
    <property type="match status" value="1"/>
</dbReference>
<protein>
    <recommendedName>
        <fullName evidence="2">FHA domain-containing protein</fullName>
    </recommendedName>
</protein>
<evidence type="ECO:0000256" key="1">
    <source>
        <dbReference type="SAM" id="Phobius"/>
    </source>
</evidence>
<dbReference type="CDD" id="cd00060">
    <property type="entry name" value="FHA"/>
    <property type="match status" value="1"/>
</dbReference>
<proteinExistence type="predicted"/>
<feature type="transmembrane region" description="Helical" evidence="1">
    <location>
        <begin position="36"/>
        <end position="56"/>
    </location>
</feature>